<proteinExistence type="predicted"/>
<dbReference type="Gene3D" id="3.40.50.1820">
    <property type="entry name" value="alpha/beta hydrolase"/>
    <property type="match status" value="1"/>
</dbReference>
<dbReference type="Proteomes" id="UP000887566">
    <property type="component" value="Unplaced"/>
</dbReference>
<evidence type="ECO:0000313" key="5">
    <source>
        <dbReference type="WBParaSite" id="PSAMB.scaffold3243size19120.g20803.t1"/>
    </source>
</evidence>
<dbReference type="InterPro" id="IPR022742">
    <property type="entry name" value="Hydrolase_4"/>
</dbReference>
<dbReference type="InterPro" id="IPR052382">
    <property type="entry name" value="ABHD10_acyl-thioesterase"/>
</dbReference>
<dbReference type="SUPFAM" id="SSF53474">
    <property type="entry name" value="alpha/beta-Hydrolases"/>
    <property type="match status" value="1"/>
</dbReference>
<evidence type="ECO:0000259" key="3">
    <source>
        <dbReference type="Pfam" id="PF12146"/>
    </source>
</evidence>
<sequence length="289" mass="32089">MSRRPQLLLALSRLQSPPPSAARTLSTLQNVGFPVVHSPGATPNVIYCHGLGGAYNLPLPVKTQEYVTQLKGRGFTRFQYRNVQDVSQVWHVDNWLEDLVDLLDRMYPEVGAQVIMACSAGAHAALRATIARPEKVHSLLLLAPGVGLDLSYMDRLIPGSVRLLKQGKRVLHPAVKGGYNACVDLQCLTDYVNSCISNSPSSIPIKCPVRVLHGKKDPIVPYQNSVNFVKKLQSNDVKLQLLDDQGHNIQLIPEVIGMLDDLLSKNPDRQQEEERDEPPRQYQAHNSKL</sequence>
<organism evidence="4 5">
    <name type="scientific">Plectus sambesii</name>
    <dbReference type="NCBI Taxonomy" id="2011161"/>
    <lineage>
        <taxon>Eukaryota</taxon>
        <taxon>Metazoa</taxon>
        <taxon>Ecdysozoa</taxon>
        <taxon>Nematoda</taxon>
        <taxon>Chromadorea</taxon>
        <taxon>Plectida</taxon>
        <taxon>Plectina</taxon>
        <taxon>Plectoidea</taxon>
        <taxon>Plectidae</taxon>
        <taxon>Plectus</taxon>
    </lineage>
</organism>
<dbReference type="AlphaFoldDB" id="A0A914W5R3"/>
<dbReference type="PANTHER" id="PTHR16138">
    <property type="entry name" value="MYCOPHENOLIC ACID ACYL-GLUCURONIDE ESTERASE, MITOCHONDRIAL"/>
    <property type="match status" value="1"/>
</dbReference>
<dbReference type="Pfam" id="PF12146">
    <property type="entry name" value="Hydrolase_4"/>
    <property type="match status" value="1"/>
</dbReference>
<accession>A0A914W5R3</accession>
<dbReference type="PANTHER" id="PTHR16138:SF7">
    <property type="entry name" value="PALMITOYL-PROTEIN THIOESTERASE ABHD10, MITOCHONDRIAL"/>
    <property type="match status" value="1"/>
</dbReference>
<feature type="domain" description="Serine aminopeptidase S33" evidence="3">
    <location>
        <begin position="205"/>
        <end position="249"/>
    </location>
</feature>
<keyword evidence="4" id="KW-1185">Reference proteome</keyword>
<dbReference type="GO" id="GO:0004553">
    <property type="term" value="F:hydrolase activity, hydrolyzing O-glycosyl compounds"/>
    <property type="evidence" value="ECO:0007669"/>
    <property type="project" value="TreeGrafter"/>
</dbReference>
<feature type="region of interest" description="Disordered" evidence="2">
    <location>
        <begin position="266"/>
        <end position="289"/>
    </location>
</feature>
<name>A0A914W5R3_9BILA</name>
<dbReference type="WBParaSite" id="PSAMB.scaffold3243size19120.g20803.t1">
    <property type="protein sequence ID" value="PSAMB.scaffold3243size19120.g20803.t1"/>
    <property type="gene ID" value="PSAMB.scaffold3243size19120.g20803"/>
</dbReference>
<dbReference type="InterPro" id="IPR029058">
    <property type="entry name" value="AB_hydrolase_fold"/>
</dbReference>
<reference evidence="5" key="1">
    <citation type="submission" date="2022-11" db="UniProtKB">
        <authorList>
            <consortium name="WormBaseParasite"/>
        </authorList>
    </citation>
    <scope>IDENTIFICATION</scope>
</reference>
<protein>
    <recommendedName>
        <fullName evidence="3">Serine aminopeptidase S33 domain-containing protein</fullName>
    </recommendedName>
</protein>
<evidence type="ECO:0000256" key="1">
    <source>
        <dbReference type="ARBA" id="ARBA00022801"/>
    </source>
</evidence>
<keyword evidence="1" id="KW-0378">Hydrolase</keyword>
<evidence type="ECO:0000313" key="4">
    <source>
        <dbReference type="Proteomes" id="UP000887566"/>
    </source>
</evidence>
<evidence type="ECO:0000256" key="2">
    <source>
        <dbReference type="SAM" id="MobiDB-lite"/>
    </source>
</evidence>